<dbReference type="GO" id="GO:0016887">
    <property type="term" value="F:ATP hydrolysis activity"/>
    <property type="evidence" value="ECO:0007669"/>
    <property type="project" value="InterPro"/>
</dbReference>
<dbReference type="InterPro" id="IPR039421">
    <property type="entry name" value="Type_1_exporter"/>
</dbReference>
<feature type="region of interest" description="Disordered" evidence="11">
    <location>
        <begin position="1"/>
        <end position="28"/>
    </location>
</feature>
<keyword evidence="8 12" id="KW-1133">Transmembrane helix</keyword>
<feature type="transmembrane region" description="Helical" evidence="12">
    <location>
        <begin position="79"/>
        <end position="102"/>
    </location>
</feature>
<dbReference type="SUPFAM" id="SSF52540">
    <property type="entry name" value="P-loop containing nucleoside triphosphate hydrolases"/>
    <property type="match status" value="1"/>
</dbReference>
<evidence type="ECO:0000256" key="10">
    <source>
        <dbReference type="ARBA" id="ARBA00023455"/>
    </source>
</evidence>
<comment type="similarity">
    <text evidence="10">Belongs to the ABC transporter superfamily. Siderophore-Fe(3+) uptake transporter (SIUT) (TC 3.A.1.21) family.</text>
</comment>
<dbReference type="PROSITE" id="PS50929">
    <property type="entry name" value="ABC_TM1F"/>
    <property type="match status" value="1"/>
</dbReference>
<reference evidence="15 16" key="1">
    <citation type="submission" date="2018-03" db="EMBL/GenBank/DDBJ databases">
        <title>Genomic Encyclopedia of Archaeal and Bacterial Type Strains, Phase II (KMG-II): from individual species to whole genera.</title>
        <authorList>
            <person name="Goeker M."/>
        </authorList>
    </citation>
    <scope>NUCLEOTIDE SEQUENCE [LARGE SCALE GENOMIC DNA]</scope>
    <source>
        <strain evidence="15 16">DSM 45601</strain>
    </source>
</reference>
<feature type="transmembrane region" description="Helical" evidence="12">
    <location>
        <begin position="155"/>
        <end position="180"/>
    </location>
</feature>
<evidence type="ECO:0000259" key="14">
    <source>
        <dbReference type="PROSITE" id="PS50929"/>
    </source>
</evidence>
<keyword evidence="9 12" id="KW-0472">Membrane</keyword>
<evidence type="ECO:0000256" key="2">
    <source>
        <dbReference type="ARBA" id="ARBA00022448"/>
    </source>
</evidence>
<feature type="domain" description="ABC transporter" evidence="13">
    <location>
        <begin position="367"/>
        <end position="602"/>
    </location>
</feature>
<feature type="transmembrane region" description="Helical" evidence="12">
    <location>
        <begin position="186"/>
        <end position="207"/>
    </location>
</feature>
<organism evidence="15 16">
    <name type="scientific">Allonocardiopsis opalescens</name>
    <dbReference type="NCBI Taxonomy" id="1144618"/>
    <lineage>
        <taxon>Bacteria</taxon>
        <taxon>Bacillati</taxon>
        <taxon>Actinomycetota</taxon>
        <taxon>Actinomycetes</taxon>
        <taxon>Streptosporangiales</taxon>
        <taxon>Allonocardiopsis</taxon>
    </lineage>
</organism>
<evidence type="ECO:0000256" key="9">
    <source>
        <dbReference type="ARBA" id="ARBA00023136"/>
    </source>
</evidence>
<dbReference type="GO" id="GO:0005886">
    <property type="term" value="C:plasma membrane"/>
    <property type="evidence" value="ECO:0007669"/>
    <property type="project" value="UniProtKB-SubCell"/>
</dbReference>
<dbReference type="FunFam" id="3.40.50.300:FF:000221">
    <property type="entry name" value="Multidrug ABC transporter ATP-binding protein"/>
    <property type="match status" value="1"/>
</dbReference>
<dbReference type="Gene3D" id="3.40.50.300">
    <property type="entry name" value="P-loop containing nucleotide triphosphate hydrolases"/>
    <property type="match status" value="1"/>
</dbReference>
<keyword evidence="6" id="KW-0547">Nucleotide-binding</keyword>
<dbReference type="InterPro" id="IPR011527">
    <property type="entry name" value="ABC1_TM_dom"/>
</dbReference>
<evidence type="ECO:0000256" key="8">
    <source>
        <dbReference type="ARBA" id="ARBA00022989"/>
    </source>
</evidence>
<comment type="caution">
    <text evidence="15">The sequence shown here is derived from an EMBL/GenBank/DDBJ whole genome shotgun (WGS) entry which is preliminary data.</text>
</comment>
<dbReference type="InterPro" id="IPR027417">
    <property type="entry name" value="P-loop_NTPase"/>
</dbReference>
<dbReference type="InterPro" id="IPR003593">
    <property type="entry name" value="AAA+_ATPase"/>
</dbReference>
<dbReference type="InterPro" id="IPR003439">
    <property type="entry name" value="ABC_transporter-like_ATP-bd"/>
</dbReference>
<evidence type="ECO:0000256" key="7">
    <source>
        <dbReference type="ARBA" id="ARBA00022840"/>
    </source>
</evidence>
<evidence type="ECO:0000313" key="15">
    <source>
        <dbReference type="EMBL" id="PRX92389.1"/>
    </source>
</evidence>
<dbReference type="Proteomes" id="UP000237846">
    <property type="component" value="Unassembled WGS sequence"/>
</dbReference>
<dbReference type="Gene3D" id="1.20.1560.10">
    <property type="entry name" value="ABC transporter type 1, transmembrane domain"/>
    <property type="match status" value="1"/>
</dbReference>
<accession>A0A2T0PU10</accession>
<evidence type="ECO:0000256" key="12">
    <source>
        <dbReference type="SAM" id="Phobius"/>
    </source>
</evidence>
<feature type="transmembrane region" description="Helical" evidence="12">
    <location>
        <begin position="49"/>
        <end position="67"/>
    </location>
</feature>
<evidence type="ECO:0000256" key="6">
    <source>
        <dbReference type="ARBA" id="ARBA00022741"/>
    </source>
</evidence>
<dbReference type="CDD" id="cd18551">
    <property type="entry name" value="ABC_6TM_LmrA_like"/>
    <property type="match status" value="1"/>
</dbReference>
<dbReference type="PROSITE" id="PS00211">
    <property type="entry name" value="ABC_TRANSPORTER_1"/>
    <property type="match status" value="1"/>
</dbReference>
<comment type="subcellular location">
    <subcellularLocation>
        <location evidence="1">Cell inner membrane</location>
        <topology evidence="1">Multi-pass membrane protein</topology>
    </subcellularLocation>
</comment>
<evidence type="ECO:0000256" key="1">
    <source>
        <dbReference type="ARBA" id="ARBA00004429"/>
    </source>
</evidence>
<feature type="transmembrane region" description="Helical" evidence="12">
    <location>
        <begin position="270"/>
        <end position="293"/>
    </location>
</feature>
<proteinExistence type="inferred from homology"/>
<keyword evidence="5 12" id="KW-0812">Transmembrane</keyword>
<dbReference type="PANTHER" id="PTHR43394:SF1">
    <property type="entry name" value="ATP-BINDING CASSETTE SUB-FAMILY B MEMBER 10, MITOCHONDRIAL"/>
    <property type="match status" value="1"/>
</dbReference>
<dbReference type="InterPro" id="IPR036640">
    <property type="entry name" value="ABC1_TM_sf"/>
</dbReference>
<dbReference type="GO" id="GO:0015421">
    <property type="term" value="F:ABC-type oligopeptide transporter activity"/>
    <property type="evidence" value="ECO:0007669"/>
    <property type="project" value="TreeGrafter"/>
</dbReference>
<dbReference type="RefSeq" id="WP_106252599.1">
    <property type="nucleotide sequence ID" value="NZ_PVZC01000010.1"/>
</dbReference>
<dbReference type="Pfam" id="PF00664">
    <property type="entry name" value="ABC_membrane"/>
    <property type="match status" value="1"/>
</dbReference>
<evidence type="ECO:0000256" key="3">
    <source>
        <dbReference type="ARBA" id="ARBA00022475"/>
    </source>
</evidence>
<sequence length="609" mass="63095">MANATTPAPGTGADRPGPRAGHGLPGRLADDVPRANMRRLLEYAAPHKGVLIAGGVLAFAGGLAGLAQPVAAKFVIDTLAAGGSLLVPLAGLTLLVLVGAALSAAGHYVMERVAQRVVLTARRGLVERLLRLRVAEVDRLKPGDLMSRVTADTTLLRSVATTSLTDAVSGALLIVGTVIVMVFMDAVLLGVTAGVLAGIAVLVLLILPRIRDAILASQDAVGEMGSVLERAFGAFRTIKASGAEDGEIRRLDGAAHRAYRRGVDVAGWEALAGTASSLALQIAFLSVLGVGGARVAAGELEVSSMIAFLLLLFYLMGPLGSLIGAATQLQSGLAAVHRIDEVATLPAEEPGTGAPAPATAAAGPAAVSFRDVEFRYGDDRPTVHHGVSFDVPPGGLTAVVGPSGAGKTTLFSLIERFYPATAGRIELDGTDVADWPLVALRAGIGYVEQDAPVLDGTLRENLLMAAPAATEDELAAVVARTRLTELVQRLPDGLDTQIGHRGITLSGGERQRVAIARALLRRPRLLLLDEATSQLDAANETALKETMLDAAATTTVMVVAHRLSTVTSAQRIVVLEAGRVRAVGTHAELVRDDELYRDLATTQLLVAPA</sequence>
<dbReference type="PROSITE" id="PS50893">
    <property type="entry name" value="ABC_TRANSPORTER_2"/>
    <property type="match status" value="1"/>
</dbReference>
<evidence type="ECO:0000256" key="5">
    <source>
        <dbReference type="ARBA" id="ARBA00022692"/>
    </source>
</evidence>
<keyword evidence="3" id="KW-1003">Cell membrane</keyword>
<dbReference type="GO" id="GO:0005524">
    <property type="term" value="F:ATP binding"/>
    <property type="evidence" value="ECO:0007669"/>
    <property type="project" value="UniProtKB-KW"/>
</dbReference>
<feature type="transmembrane region" description="Helical" evidence="12">
    <location>
        <begin position="305"/>
        <end position="325"/>
    </location>
</feature>
<dbReference type="EMBL" id="PVZC01000010">
    <property type="protein sequence ID" value="PRX92389.1"/>
    <property type="molecule type" value="Genomic_DNA"/>
</dbReference>
<dbReference type="PANTHER" id="PTHR43394">
    <property type="entry name" value="ATP-DEPENDENT PERMEASE MDL1, MITOCHONDRIAL"/>
    <property type="match status" value="1"/>
</dbReference>
<dbReference type="OrthoDB" id="9806127at2"/>
<keyword evidence="16" id="KW-1185">Reference proteome</keyword>
<gene>
    <name evidence="15" type="ORF">CLV72_110149</name>
</gene>
<evidence type="ECO:0000256" key="4">
    <source>
        <dbReference type="ARBA" id="ARBA00022519"/>
    </source>
</evidence>
<dbReference type="SMART" id="SM00382">
    <property type="entry name" value="AAA"/>
    <property type="match status" value="1"/>
</dbReference>
<name>A0A2T0PU10_9ACTN</name>
<feature type="domain" description="ABC transmembrane type-1" evidence="14">
    <location>
        <begin position="52"/>
        <end position="331"/>
    </location>
</feature>
<keyword evidence="4" id="KW-0997">Cell inner membrane</keyword>
<dbReference type="InterPro" id="IPR017871">
    <property type="entry name" value="ABC_transporter-like_CS"/>
</dbReference>
<dbReference type="Pfam" id="PF00005">
    <property type="entry name" value="ABC_tran"/>
    <property type="match status" value="1"/>
</dbReference>
<evidence type="ECO:0000256" key="11">
    <source>
        <dbReference type="SAM" id="MobiDB-lite"/>
    </source>
</evidence>
<evidence type="ECO:0000313" key="16">
    <source>
        <dbReference type="Proteomes" id="UP000237846"/>
    </source>
</evidence>
<keyword evidence="2" id="KW-0813">Transport</keyword>
<dbReference type="AlphaFoldDB" id="A0A2T0PU10"/>
<protein>
    <submittedName>
        <fullName evidence="15">ATP-binding cassette subfamily B protein</fullName>
    </submittedName>
</protein>
<dbReference type="SUPFAM" id="SSF90123">
    <property type="entry name" value="ABC transporter transmembrane region"/>
    <property type="match status" value="1"/>
</dbReference>
<keyword evidence="7 15" id="KW-0067">ATP-binding</keyword>
<evidence type="ECO:0000259" key="13">
    <source>
        <dbReference type="PROSITE" id="PS50893"/>
    </source>
</evidence>
<feature type="compositionally biased region" description="Low complexity" evidence="11">
    <location>
        <begin position="1"/>
        <end position="21"/>
    </location>
</feature>